<protein>
    <submittedName>
        <fullName evidence="3">Uncharacterized protein</fullName>
    </submittedName>
</protein>
<keyword evidence="2" id="KW-0812">Transmembrane</keyword>
<feature type="transmembrane region" description="Helical" evidence="2">
    <location>
        <begin position="293"/>
        <end position="317"/>
    </location>
</feature>
<keyword evidence="2" id="KW-0472">Membrane</keyword>
<dbReference type="OrthoDB" id="137652at2157"/>
<feature type="transmembrane region" description="Helical" evidence="2">
    <location>
        <begin position="135"/>
        <end position="159"/>
    </location>
</feature>
<keyword evidence="2" id="KW-1133">Transmembrane helix</keyword>
<feature type="transmembrane region" description="Helical" evidence="2">
    <location>
        <begin position="171"/>
        <end position="196"/>
    </location>
</feature>
<keyword evidence="4" id="KW-1185">Reference proteome</keyword>
<dbReference type="AlphaFoldDB" id="V4HAP9"/>
<comment type="caution">
    <text evidence="3">The sequence shown here is derived from an EMBL/GenBank/DDBJ whole genome shotgun (WGS) entry which is preliminary data.</text>
</comment>
<dbReference type="RefSeq" id="WP_023395046.1">
    <property type="nucleotide sequence ID" value="NZ_ASGZ01000044.1"/>
</dbReference>
<feature type="transmembrane region" description="Helical" evidence="2">
    <location>
        <begin position="208"/>
        <end position="227"/>
    </location>
</feature>
<evidence type="ECO:0000256" key="1">
    <source>
        <dbReference type="SAM" id="MobiDB-lite"/>
    </source>
</evidence>
<evidence type="ECO:0000313" key="3">
    <source>
        <dbReference type="EMBL" id="ESP87785.1"/>
    </source>
</evidence>
<dbReference type="STRING" id="1324957.K933_12351"/>
<dbReference type="EMBL" id="ASGZ01000044">
    <property type="protein sequence ID" value="ESP87785.1"/>
    <property type="molecule type" value="Genomic_DNA"/>
</dbReference>
<evidence type="ECO:0000313" key="4">
    <source>
        <dbReference type="Proteomes" id="UP000017840"/>
    </source>
</evidence>
<feature type="compositionally biased region" description="Gly residues" evidence="1">
    <location>
        <begin position="350"/>
        <end position="359"/>
    </location>
</feature>
<gene>
    <name evidence="3" type="ORF">K933_12351</name>
</gene>
<reference evidence="3 4" key="1">
    <citation type="journal article" date="2013" name="Genome Announc.">
        <title>Draft Genome Sequence of 'Candidatus Halobonum tyrrellensis' Strain G22, Isolated from the Hypersaline Waters of Lake Tyrrell, Australia.</title>
        <authorList>
            <person name="Ugalde J.A."/>
            <person name="Narasingarao P."/>
            <person name="Kuo S."/>
            <person name="Podell S."/>
            <person name="Allen E.E."/>
        </authorList>
    </citation>
    <scope>NUCLEOTIDE SEQUENCE [LARGE SCALE GENOMIC DNA]</scope>
    <source>
        <strain evidence="3 4">G22</strain>
    </source>
</reference>
<feature type="compositionally biased region" description="Gly residues" evidence="1">
    <location>
        <begin position="406"/>
        <end position="417"/>
    </location>
</feature>
<name>V4HAP9_9EURY</name>
<feature type="transmembrane region" description="Helical" evidence="2">
    <location>
        <begin position="239"/>
        <end position="258"/>
    </location>
</feature>
<dbReference type="InterPro" id="IPR055966">
    <property type="entry name" value="DUF7544"/>
</dbReference>
<organism evidence="3 4">
    <name type="scientific">Candidatus Halobonum tyrrellensis G22</name>
    <dbReference type="NCBI Taxonomy" id="1324957"/>
    <lineage>
        <taxon>Archaea</taxon>
        <taxon>Methanobacteriati</taxon>
        <taxon>Methanobacteriota</taxon>
        <taxon>Stenosarchaea group</taxon>
        <taxon>Halobacteria</taxon>
        <taxon>Halobacteriales</taxon>
        <taxon>Haloferacaceae</taxon>
        <taxon>Candidatus Halobonum</taxon>
    </lineage>
</organism>
<dbReference type="Proteomes" id="UP000017840">
    <property type="component" value="Unassembled WGS sequence"/>
</dbReference>
<feature type="region of interest" description="Disordered" evidence="1">
    <location>
        <begin position="54"/>
        <end position="74"/>
    </location>
</feature>
<accession>V4HAP9</accession>
<dbReference type="Pfam" id="PF24400">
    <property type="entry name" value="DUF7544"/>
    <property type="match status" value="1"/>
</dbReference>
<dbReference type="eggNOG" id="arCOG04706">
    <property type="taxonomic scope" value="Archaea"/>
</dbReference>
<feature type="transmembrane region" description="Helical" evidence="2">
    <location>
        <begin position="264"/>
        <end position="281"/>
    </location>
</feature>
<feature type="region of interest" description="Disordered" evidence="1">
    <location>
        <begin position="344"/>
        <end position="417"/>
    </location>
</feature>
<evidence type="ECO:0000256" key="2">
    <source>
        <dbReference type="SAM" id="Phobius"/>
    </source>
</evidence>
<sequence length="417" mass="42620">MSWYAIDAIDDALDASREFLFPFSLGRWARLALITFFVGGSGVGGQVSNLQNVGQVPTGPTGPTQPSPSIPTDPSTVTPELGGLALVVVVVVLLLVLALALISYTFEFVFVDAIAEDRVRVLGPFASRVGDGLRLFVFEFVVGLVSLLPFAVAGFLILFAGGPPGFNGFDALVGFFGSVGTAGTVAVVVLAAAWLVVTGLVTGFTRTFVVPVMVATGSGVLGGWRRLWPRLRDEWKQTLVYLVMHFFVGIGVGLVGLLLFLFGAVVVGIVALVVGLAAAAVTHGGNPMAGTGVGLLAGGVVFALLYFLFVFLPVGILTTTYVRTYELASLAGFDDAFDLLGPYRPDRRGPGGSGDGGVGATRDDGVDGPGGGTGGRVGDRSGEDDGFGGVTPADDGDDGGDDRRGGAGGGRTGTPAG</sequence>
<feature type="compositionally biased region" description="Gly residues" evidence="1">
    <location>
        <begin position="367"/>
        <end position="376"/>
    </location>
</feature>
<feature type="transmembrane region" description="Helical" evidence="2">
    <location>
        <begin position="84"/>
        <end position="106"/>
    </location>
</feature>
<proteinExistence type="predicted"/>